<feature type="compositionally biased region" description="Polar residues" evidence="5">
    <location>
        <begin position="59"/>
        <end position="75"/>
    </location>
</feature>
<dbReference type="PANTHER" id="PTHR47794">
    <property type="entry name" value="VACUOLAR PROTEIN SORTING-ASSOCIATED PROTEIN 27"/>
    <property type="match status" value="1"/>
</dbReference>
<accession>A0A9P3H3U4</accession>
<feature type="region of interest" description="Disordered" evidence="5">
    <location>
        <begin position="706"/>
        <end position="737"/>
    </location>
</feature>
<dbReference type="InterPro" id="IPR011011">
    <property type="entry name" value="Znf_FYVE_PHD"/>
</dbReference>
<evidence type="ECO:0000256" key="3">
    <source>
        <dbReference type="ARBA" id="ARBA00022833"/>
    </source>
</evidence>
<dbReference type="GO" id="GO:0043328">
    <property type="term" value="P:protein transport to vacuole involved in ubiquitin-dependent protein catabolic process via the multivesicular body sorting pathway"/>
    <property type="evidence" value="ECO:0007669"/>
    <property type="project" value="TreeGrafter"/>
</dbReference>
<feature type="region of interest" description="Disordered" evidence="5">
    <location>
        <begin position="140"/>
        <end position="206"/>
    </location>
</feature>
<dbReference type="Proteomes" id="UP000827284">
    <property type="component" value="Unassembled WGS sequence"/>
</dbReference>
<dbReference type="InterPro" id="IPR016024">
    <property type="entry name" value="ARM-type_fold"/>
</dbReference>
<feature type="compositionally biased region" description="Basic and acidic residues" evidence="5">
    <location>
        <begin position="1114"/>
        <end position="1182"/>
    </location>
</feature>
<feature type="compositionally biased region" description="Low complexity" evidence="5">
    <location>
        <begin position="196"/>
        <end position="206"/>
    </location>
</feature>
<feature type="region of interest" description="Disordered" evidence="5">
    <location>
        <begin position="991"/>
        <end position="1011"/>
    </location>
</feature>
<evidence type="ECO:0000313" key="7">
    <source>
        <dbReference type="EMBL" id="GJJ69238.1"/>
    </source>
</evidence>
<dbReference type="AlphaFoldDB" id="A0A9P3H3U4"/>
<dbReference type="GO" id="GO:0032266">
    <property type="term" value="F:phosphatidylinositol-3-phosphate binding"/>
    <property type="evidence" value="ECO:0007669"/>
    <property type="project" value="TreeGrafter"/>
</dbReference>
<feature type="compositionally biased region" description="Polar residues" evidence="5">
    <location>
        <begin position="33"/>
        <end position="46"/>
    </location>
</feature>
<dbReference type="InterPro" id="IPR013083">
    <property type="entry name" value="Znf_RING/FYVE/PHD"/>
</dbReference>
<feature type="compositionally biased region" description="Basic and acidic residues" evidence="5">
    <location>
        <begin position="1247"/>
        <end position="1258"/>
    </location>
</feature>
<evidence type="ECO:0000259" key="6">
    <source>
        <dbReference type="PROSITE" id="PS50178"/>
    </source>
</evidence>
<gene>
    <name evidence="7" type="ORF">EMPS_01584</name>
</gene>
<dbReference type="InterPro" id="IPR017455">
    <property type="entry name" value="Znf_FYVE-rel"/>
</dbReference>
<evidence type="ECO:0000256" key="5">
    <source>
        <dbReference type="SAM" id="MobiDB-lite"/>
    </source>
</evidence>
<feature type="compositionally biased region" description="Basic and acidic residues" evidence="5">
    <location>
        <begin position="1209"/>
        <end position="1221"/>
    </location>
</feature>
<dbReference type="Gene3D" id="1.25.10.10">
    <property type="entry name" value="Leucine-rich Repeat Variant"/>
    <property type="match status" value="2"/>
</dbReference>
<evidence type="ECO:0000256" key="4">
    <source>
        <dbReference type="PROSITE-ProRule" id="PRU00091"/>
    </source>
</evidence>
<feature type="region of interest" description="Disordered" evidence="5">
    <location>
        <begin position="489"/>
        <end position="516"/>
    </location>
</feature>
<dbReference type="OrthoDB" id="660555at2759"/>
<feature type="compositionally biased region" description="Polar residues" evidence="5">
    <location>
        <begin position="1234"/>
        <end position="1246"/>
    </location>
</feature>
<keyword evidence="1" id="KW-0479">Metal-binding</keyword>
<keyword evidence="2 4" id="KW-0863">Zinc-finger</keyword>
<dbReference type="SUPFAM" id="SSF57903">
    <property type="entry name" value="FYVE/PHD zinc finger"/>
    <property type="match status" value="1"/>
</dbReference>
<keyword evidence="3" id="KW-0862">Zinc</keyword>
<keyword evidence="8" id="KW-1185">Reference proteome</keyword>
<evidence type="ECO:0000256" key="2">
    <source>
        <dbReference type="ARBA" id="ARBA00022771"/>
    </source>
</evidence>
<comment type="caution">
    <text evidence="7">The sequence shown here is derived from an EMBL/GenBank/DDBJ whole genome shotgun (WGS) entry which is preliminary data.</text>
</comment>
<dbReference type="EMBL" id="BQFW01000002">
    <property type="protein sequence ID" value="GJJ69238.1"/>
    <property type="molecule type" value="Genomic_DNA"/>
</dbReference>
<dbReference type="GO" id="GO:0008270">
    <property type="term" value="F:zinc ion binding"/>
    <property type="evidence" value="ECO:0007669"/>
    <property type="project" value="UniProtKB-KW"/>
</dbReference>
<dbReference type="GO" id="GO:0033565">
    <property type="term" value="C:ESCRT-0 complex"/>
    <property type="evidence" value="ECO:0007669"/>
    <property type="project" value="TreeGrafter"/>
</dbReference>
<reference evidence="7" key="1">
    <citation type="submission" date="2021-11" db="EMBL/GenBank/DDBJ databases">
        <authorList>
            <person name="Herlambang A."/>
            <person name="Guo Y."/>
            <person name="Takashima Y."/>
            <person name="Nishizawa T."/>
        </authorList>
    </citation>
    <scope>NUCLEOTIDE SEQUENCE</scope>
    <source>
        <strain evidence="7">E1425</strain>
    </source>
</reference>
<dbReference type="PROSITE" id="PS50178">
    <property type="entry name" value="ZF_FYVE"/>
    <property type="match status" value="1"/>
</dbReference>
<feature type="domain" description="FYVE-type" evidence="6">
    <location>
        <begin position="233"/>
        <end position="293"/>
    </location>
</feature>
<feature type="region of interest" description="Disordered" evidence="5">
    <location>
        <begin position="765"/>
        <end position="819"/>
    </location>
</feature>
<feature type="compositionally biased region" description="Low complexity" evidence="5">
    <location>
        <begin position="18"/>
        <end position="32"/>
    </location>
</feature>
<dbReference type="PANTHER" id="PTHR47794:SF1">
    <property type="entry name" value="VACUOLAR PROTEIN SORTING-ASSOCIATED PROTEIN 27"/>
    <property type="match status" value="1"/>
</dbReference>
<dbReference type="SUPFAM" id="SSF48371">
    <property type="entry name" value="ARM repeat"/>
    <property type="match status" value="1"/>
</dbReference>
<feature type="compositionally biased region" description="Basic residues" evidence="5">
    <location>
        <begin position="1259"/>
        <end position="1270"/>
    </location>
</feature>
<feature type="region of interest" description="Disordered" evidence="5">
    <location>
        <begin position="1114"/>
        <end position="1270"/>
    </location>
</feature>
<feature type="compositionally biased region" description="Polar residues" evidence="5">
    <location>
        <begin position="706"/>
        <end position="721"/>
    </location>
</feature>
<reference evidence="7" key="2">
    <citation type="journal article" date="2022" name="Microbiol. Resour. Announc.">
        <title>Whole-Genome Sequence of Entomortierella parvispora E1425, a Mucoromycotan Fungus Associated with Burkholderiaceae-Related Endosymbiotic Bacteria.</title>
        <authorList>
            <person name="Herlambang A."/>
            <person name="Guo Y."/>
            <person name="Takashima Y."/>
            <person name="Narisawa K."/>
            <person name="Ohta H."/>
            <person name="Nishizawa T."/>
        </authorList>
    </citation>
    <scope>NUCLEOTIDE SEQUENCE</scope>
    <source>
        <strain evidence="7">E1425</strain>
    </source>
</reference>
<feature type="region of interest" description="Disordered" evidence="5">
    <location>
        <begin position="1067"/>
        <end position="1094"/>
    </location>
</feature>
<proteinExistence type="predicted"/>
<dbReference type="Gene3D" id="3.30.40.10">
    <property type="entry name" value="Zinc/RING finger domain, C3HC4 (zinc finger)"/>
    <property type="match status" value="1"/>
</dbReference>
<dbReference type="Pfam" id="PF01363">
    <property type="entry name" value="FYVE"/>
    <property type="match status" value="1"/>
</dbReference>
<evidence type="ECO:0000256" key="1">
    <source>
        <dbReference type="ARBA" id="ARBA00022723"/>
    </source>
</evidence>
<protein>
    <recommendedName>
        <fullName evidence="6">FYVE-type domain-containing protein</fullName>
    </recommendedName>
</protein>
<dbReference type="SMART" id="SM00064">
    <property type="entry name" value="FYVE"/>
    <property type="match status" value="1"/>
</dbReference>
<dbReference type="InterPro" id="IPR011989">
    <property type="entry name" value="ARM-like"/>
</dbReference>
<dbReference type="GO" id="GO:0043130">
    <property type="term" value="F:ubiquitin binding"/>
    <property type="evidence" value="ECO:0007669"/>
    <property type="project" value="TreeGrafter"/>
</dbReference>
<organism evidence="7 8">
    <name type="scientific">Entomortierella parvispora</name>
    <dbReference type="NCBI Taxonomy" id="205924"/>
    <lineage>
        <taxon>Eukaryota</taxon>
        <taxon>Fungi</taxon>
        <taxon>Fungi incertae sedis</taxon>
        <taxon>Mucoromycota</taxon>
        <taxon>Mortierellomycotina</taxon>
        <taxon>Mortierellomycetes</taxon>
        <taxon>Mortierellales</taxon>
        <taxon>Mortierellaceae</taxon>
        <taxon>Entomortierella</taxon>
    </lineage>
</organism>
<feature type="compositionally biased region" description="Polar residues" evidence="5">
    <location>
        <begin position="83"/>
        <end position="95"/>
    </location>
</feature>
<dbReference type="InterPro" id="IPR000306">
    <property type="entry name" value="Znf_FYVE"/>
</dbReference>
<name>A0A9P3H3U4_9FUNG</name>
<feature type="compositionally biased region" description="Low complexity" evidence="5">
    <location>
        <begin position="140"/>
        <end position="157"/>
    </location>
</feature>
<feature type="region of interest" description="Disordered" evidence="5">
    <location>
        <begin position="1"/>
        <end position="95"/>
    </location>
</feature>
<dbReference type="GO" id="GO:0006623">
    <property type="term" value="P:protein targeting to vacuole"/>
    <property type="evidence" value="ECO:0007669"/>
    <property type="project" value="TreeGrafter"/>
</dbReference>
<evidence type="ECO:0000313" key="8">
    <source>
        <dbReference type="Proteomes" id="UP000827284"/>
    </source>
</evidence>
<sequence length="1270" mass="141500">MPTPRPRLPHQDQNRPDNANSTANSTTISTSTGQPLYSTPIETTASDARPHQHSAVASPLNSPDTSSVDRFTASENQRDHVTDSNPQTNALQSNAPLGLYRNVGDDAAGSLSTSQSQAHKIALVQARLFSQQLMKQQQQQQQQQQQRYQRYPTQQQPPIGTRAIFSGGLRGVGIGESDFGEGERPAVGSVVSGRPGSISASSHGGSSPVLGSVAVEGRTEQTLLLVRPLWVQDQDASTCHICARTFNAMRRKHHCRQCGNVLCHDCSAQSIALPQLGYTKAVRVCSNCFEVAYLVAYCLSDDLGPSTQIHGARGLYELVESNKVSTLENVVDHGGVDALIYLCNKIHGFELHALATSSLAILAEHESTQGVLIAKGAMPTLFNLVGIYALQAMTAARPPSPPPMSLLRMASTMSLHSKNARRVETVVVVLMNITHIVYHLVYHQELAKQLVRDGALDSLMSLSVYFPAEVRTRATERAIRSMALAKESDGLENRTVNDSDEELSGTPSSITPPIDEGEEHSVLAMDEVFHVRLENMQGIAAKCISVLASNVSSQTFLVDDPERIDRLVQLLYSTNPEVVKYASKTMAYLSLRNDRFKPNLVRGSGAAALLSVIWSGAGASLDDDSPSAGKALSEAVSHSCCALANLATNTESQEILMTHLDLLNAACSVVGRFPHQQEIERHVARLIANLALYEQNKLSLLTGSGSPSDNIHFEQGQSPRPQTAAFPLRHSSPLPRRAKGNVIPTLLYIGALTLERADGVNLDMNSDSSQPLRDQDSLDFMNDDRNTTEYSDAGYLTPSESASEREHESTGEESQEPLEMETLEWMTVPGMEDVQRHIIRAIDNLMTVVMEDPESDQSSKVFSKIWPTLGLIKTIQMTNQDEDTQRRASHVLGTLIQQQRIHGDTLTTLQQQSQPQSQAPTMINAPEGVEQEPAAAQSHLDSKTLETATLEEGAAEKHRQKVQRNEHSQEIKDREVIEKEALETKLCLEKEQQEAERSEAVRVKKEHQETERLEAARLKKERKEAERLETVRLENERQEAERLEKERQEAEHLEAVRLEKERQEAEHLEAVRLEKERQEAERLEKERLEKERRETERLEAVRLEERKEAERLEAVRLEKERETERLEKERQVAERLEVARLKKERQEAERLEAARHEKEREDAEHQETARLEEDHKEAERLEAAQLEKQSQEAKRLEAANTARAQPEAPSDKKANEVKDDEAPTPVPQDEKTVESSSKMAQSSEELSTSHDDETVTKEKAKKKKKRRSGK</sequence>